<evidence type="ECO:0000313" key="3">
    <source>
        <dbReference type="Proteomes" id="UP000799118"/>
    </source>
</evidence>
<keyword evidence="3" id="KW-1185">Reference proteome</keyword>
<organism evidence="2 3">
    <name type="scientific">Gymnopus androsaceus JB14</name>
    <dbReference type="NCBI Taxonomy" id="1447944"/>
    <lineage>
        <taxon>Eukaryota</taxon>
        <taxon>Fungi</taxon>
        <taxon>Dikarya</taxon>
        <taxon>Basidiomycota</taxon>
        <taxon>Agaricomycotina</taxon>
        <taxon>Agaricomycetes</taxon>
        <taxon>Agaricomycetidae</taxon>
        <taxon>Agaricales</taxon>
        <taxon>Marasmiineae</taxon>
        <taxon>Omphalotaceae</taxon>
        <taxon>Gymnopus</taxon>
    </lineage>
</organism>
<evidence type="ECO:0000313" key="2">
    <source>
        <dbReference type="EMBL" id="KAE9410652.1"/>
    </source>
</evidence>
<evidence type="ECO:0000256" key="1">
    <source>
        <dbReference type="SAM" id="MobiDB-lite"/>
    </source>
</evidence>
<gene>
    <name evidence="2" type="ORF">BT96DRAFT_930682</name>
</gene>
<dbReference type="Proteomes" id="UP000799118">
    <property type="component" value="Unassembled WGS sequence"/>
</dbReference>
<proteinExistence type="predicted"/>
<protein>
    <submittedName>
        <fullName evidence="2">Uncharacterized protein</fullName>
    </submittedName>
</protein>
<reference evidence="2" key="1">
    <citation type="journal article" date="2019" name="Environ. Microbiol.">
        <title>Fungal ecological strategies reflected in gene transcription - a case study of two litter decomposers.</title>
        <authorList>
            <person name="Barbi F."/>
            <person name="Kohler A."/>
            <person name="Barry K."/>
            <person name="Baskaran P."/>
            <person name="Daum C."/>
            <person name="Fauchery L."/>
            <person name="Ihrmark K."/>
            <person name="Kuo A."/>
            <person name="LaButti K."/>
            <person name="Lipzen A."/>
            <person name="Morin E."/>
            <person name="Grigoriev I.V."/>
            <person name="Henrissat B."/>
            <person name="Lindahl B."/>
            <person name="Martin F."/>
        </authorList>
    </citation>
    <scope>NUCLEOTIDE SEQUENCE</scope>
    <source>
        <strain evidence="2">JB14</strain>
    </source>
</reference>
<sequence>MPRAGQPYPKHEAELTLAHDKTIYNNTYNNQLNNSDDNDCMDLLEVPKSMLYNFQISNPPYAPPANSPTSTQFFWQSHLPLEPSPPPCSPPQPPKPLPGTFKANILSGHFSLQWASKEDFVAWREEEQKKKSVEFWENKRIWDGYRYDKTLKHLHGDAYMEGESEDSDSDNNFANSKTPLARNIFIHAWDIHRIKKSIEAEYVQLNQDDGQLMWDWAEKLREKKSLLGFKARNNPPPPGLVMGKNHDSV</sequence>
<feature type="region of interest" description="Disordered" evidence="1">
    <location>
        <begin position="229"/>
        <end position="249"/>
    </location>
</feature>
<dbReference type="AlphaFoldDB" id="A0A6A4IEF4"/>
<accession>A0A6A4IEF4</accession>
<dbReference type="EMBL" id="ML769384">
    <property type="protein sequence ID" value="KAE9410652.1"/>
    <property type="molecule type" value="Genomic_DNA"/>
</dbReference>
<name>A0A6A4IEF4_9AGAR</name>